<feature type="domain" description="CstA N-terminal" evidence="8">
    <location>
        <begin position="7"/>
        <end position="572"/>
    </location>
</feature>
<dbReference type="PANTHER" id="PTHR30252">
    <property type="entry name" value="INNER MEMBRANE PEPTIDE TRANSPORTER"/>
    <property type="match status" value="1"/>
</dbReference>
<evidence type="ECO:0000256" key="6">
    <source>
        <dbReference type="ARBA" id="ARBA00023136"/>
    </source>
</evidence>
<dbReference type="InterPro" id="IPR003706">
    <property type="entry name" value="CstA_N"/>
</dbReference>
<feature type="transmembrane region" description="Helical" evidence="7">
    <location>
        <begin position="303"/>
        <end position="322"/>
    </location>
</feature>
<dbReference type="AlphaFoldDB" id="A0A4R9GPN9"/>
<comment type="caution">
    <text evidence="9">The sequence shown here is derived from an EMBL/GenBank/DDBJ whole genome shotgun (WGS) entry which is preliminary data.</text>
</comment>
<feature type="transmembrane region" description="Helical" evidence="7">
    <location>
        <begin position="445"/>
        <end position="463"/>
    </location>
</feature>
<evidence type="ECO:0000256" key="3">
    <source>
        <dbReference type="ARBA" id="ARBA00022475"/>
    </source>
</evidence>
<dbReference type="RefSeq" id="WP_135813548.1">
    <property type="nucleotide sequence ID" value="NZ_RQEV01000011.1"/>
</dbReference>
<dbReference type="EMBL" id="RQEV01000011">
    <property type="protein sequence ID" value="TGK17885.1"/>
    <property type="molecule type" value="Genomic_DNA"/>
</dbReference>
<feature type="transmembrane region" description="Helical" evidence="7">
    <location>
        <begin position="234"/>
        <end position="253"/>
    </location>
</feature>
<dbReference type="Proteomes" id="UP000297855">
    <property type="component" value="Unassembled WGS sequence"/>
</dbReference>
<dbReference type="OrthoDB" id="9761224at2"/>
<feature type="transmembrane region" description="Helical" evidence="7">
    <location>
        <begin position="208"/>
        <end position="227"/>
    </location>
</feature>
<feature type="transmembrane region" description="Helical" evidence="7">
    <location>
        <begin position="589"/>
        <end position="612"/>
    </location>
</feature>
<keyword evidence="4 7" id="KW-0812">Transmembrane</keyword>
<dbReference type="InterPro" id="IPR051605">
    <property type="entry name" value="CstA"/>
</dbReference>
<feature type="transmembrane region" description="Helical" evidence="7">
    <location>
        <begin position="131"/>
        <end position="153"/>
    </location>
</feature>
<reference evidence="9" key="1">
    <citation type="journal article" date="2019" name="PLoS Negl. Trop. Dis.">
        <title>Revisiting the worldwide diversity of Leptospira species in the environment.</title>
        <authorList>
            <person name="Vincent A.T."/>
            <person name="Schiettekatte O."/>
            <person name="Bourhy P."/>
            <person name="Veyrier F.J."/>
            <person name="Picardeau M."/>
        </authorList>
    </citation>
    <scope>NUCLEOTIDE SEQUENCE [LARGE SCALE GENOMIC DNA]</scope>
    <source>
        <strain evidence="9">SCS5</strain>
    </source>
</reference>
<dbReference type="PANTHER" id="PTHR30252:SF0">
    <property type="entry name" value="PEPTIDE TRANSPORTER CSTA"/>
    <property type="match status" value="1"/>
</dbReference>
<feature type="transmembrane region" description="Helical" evidence="7">
    <location>
        <begin position="382"/>
        <end position="403"/>
    </location>
</feature>
<comment type="subcellular location">
    <subcellularLocation>
        <location evidence="1">Cell membrane</location>
        <topology evidence="1">Multi-pass membrane protein</topology>
    </subcellularLocation>
</comment>
<feature type="transmembrane region" description="Helical" evidence="7">
    <location>
        <begin position="494"/>
        <end position="512"/>
    </location>
</feature>
<dbReference type="Pfam" id="PF02554">
    <property type="entry name" value="CstA"/>
    <property type="match status" value="1"/>
</dbReference>
<evidence type="ECO:0000256" key="1">
    <source>
        <dbReference type="ARBA" id="ARBA00004651"/>
    </source>
</evidence>
<protein>
    <submittedName>
        <fullName evidence="9">Carbon starvation protein A</fullName>
    </submittedName>
</protein>
<accession>A0A4R9GPN9</accession>
<keyword evidence="6 7" id="KW-0472">Membrane</keyword>
<evidence type="ECO:0000256" key="4">
    <source>
        <dbReference type="ARBA" id="ARBA00022692"/>
    </source>
</evidence>
<sequence length="618" mass="67153">MLPLLTVFGCFLVYFLGYKIYSGYLSRSVFQLKDTEGDTPAHKFNDGVDYLPTKPAILFGHHYASIAGLAPILGPAVAVIWGWLPAMLWVVFGAIFIGCVHDFGALVVSVRNQGKSIGQVAQDLLGPRARSLFHAIIFFLVALAMGVFVIVLAEMFSAGKKIQPTVPPTPQISVEEKTKPELHSHPSEVKIETPSSSSIQLRSNFPEAVIPTVGLMVLALIVGWLHFKKGAKLAPLTVLSVILTLGIMVLGMNESVLSWTGLSDPDRSPGIPTWKILLLLYAFLASVTPIWLLLQSRDYINSFLLYIGIAAIYLGFFKGSIFGEFSNFNAEAVRSEPIGLDMVPFVFITIACGAVSGFHALVSSGTTAKQLNREVDARPIGYGGMIGESLLGLTSVVACTIGFSSATEWTSFYKSWAGIQGLAPQVGAYIYGTGRFISQLGFDSGFAQGFIALIVVSFALTSLDSATRLLRYNVEEIADSIGIDSVKRILGNRYVSSTIACLAIAFFAFLEIEQGGKKKAAGLALWKLFGTTNQLLAGLALLVVTIYLLYSKRKTWISFLPMVFVLSATLWAMIVNFREFLFDKSPSYLLAGVGGTLILLAVWLLVEAVLAWRRFSRT</sequence>
<feature type="transmembrane region" description="Helical" evidence="7">
    <location>
        <begin position="6"/>
        <end position="25"/>
    </location>
</feature>
<evidence type="ECO:0000313" key="9">
    <source>
        <dbReference type="EMBL" id="TGK17885.1"/>
    </source>
</evidence>
<comment type="similarity">
    <text evidence="2">Belongs to the peptide transporter carbon starvation (CstA) (TC 2.A.114) family.</text>
</comment>
<dbReference type="GO" id="GO:0009267">
    <property type="term" value="P:cellular response to starvation"/>
    <property type="evidence" value="ECO:0007669"/>
    <property type="project" value="InterPro"/>
</dbReference>
<keyword evidence="3" id="KW-1003">Cell membrane</keyword>
<dbReference type="GO" id="GO:0005886">
    <property type="term" value="C:plasma membrane"/>
    <property type="evidence" value="ECO:0007669"/>
    <property type="project" value="UniProtKB-SubCell"/>
</dbReference>
<evidence type="ECO:0000256" key="7">
    <source>
        <dbReference type="SAM" id="Phobius"/>
    </source>
</evidence>
<organism evidence="9 10">
    <name type="scientific">Leptospira fluminis</name>
    <dbReference type="NCBI Taxonomy" id="2484979"/>
    <lineage>
        <taxon>Bacteria</taxon>
        <taxon>Pseudomonadati</taxon>
        <taxon>Spirochaetota</taxon>
        <taxon>Spirochaetia</taxon>
        <taxon>Leptospirales</taxon>
        <taxon>Leptospiraceae</taxon>
        <taxon>Leptospira</taxon>
    </lineage>
</organism>
<evidence type="ECO:0000259" key="8">
    <source>
        <dbReference type="Pfam" id="PF02554"/>
    </source>
</evidence>
<feature type="transmembrane region" description="Helical" evidence="7">
    <location>
        <begin position="532"/>
        <end position="550"/>
    </location>
</feature>
<evidence type="ECO:0000256" key="5">
    <source>
        <dbReference type="ARBA" id="ARBA00022989"/>
    </source>
</evidence>
<keyword evidence="5 7" id="KW-1133">Transmembrane helix</keyword>
<feature type="transmembrane region" description="Helical" evidence="7">
    <location>
        <begin position="89"/>
        <end position="110"/>
    </location>
</feature>
<evidence type="ECO:0000256" key="2">
    <source>
        <dbReference type="ARBA" id="ARBA00007755"/>
    </source>
</evidence>
<proteinExistence type="inferred from homology"/>
<keyword evidence="10" id="KW-1185">Reference proteome</keyword>
<feature type="transmembrane region" description="Helical" evidence="7">
    <location>
        <begin position="342"/>
        <end position="362"/>
    </location>
</feature>
<feature type="transmembrane region" description="Helical" evidence="7">
    <location>
        <begin position="63"/>
        <end position="83"/>
    </location>
</feature>
<feature type="transmembrane region" description="Helical" evidence="7">
    <location>
        <begin position="557"/>
        <end position="577"/>
    </location>
</feature>
<evidence type="ECO:0000313" key="10">
    <source>
        <dbReference type="Proteomes" id="UP000297855"/>
    </source>
</evidence>
<feature type="transmembrane region" description="Helical" evidence="7">
    <location>
        <begin position="273"/>
        <end position="294"/>
    </location>
</feature>
<gene>
    <name evidence="9" type="ORF">EHO61_10465</name>
</gene>
<name>A0A4R9GPN9_9LEPT</name>